<dbReference type="Proteomes" id="UP000585474">
    <property type="component" value="Unassembled WGS sequence"/>
</dbReference>
<feature type="domain" description="Subtilisin-like protease fibronectin type-III" evidence="4">
    <location>
        <begin position="184"/>
        <end position="286"/>
    </location>
</feature>
<evidence type="ECO:0000259" key="4">
    <source>
        <dbReference type="Pfam" id="PF17766"/>
    </source>
</evidence>
<organism evidence="5 6">
    <name type="scientific">Actinidia rufa</name>
    <dbReference type="NCBI Taxonomy" id="165716"/>
    <lineage>
        <taxon>Eukaryota</taxon>
        <taxon>Viridiplantae</taxon>
        <taxon>Streptophyta</taxon>
        <taxon>Embryophyta</taxon>
        <taxon>Tracheophyta</taxon>
        <taxon>Spermatophyta</taxon>
        <taxon>Magnoliopsida</taxon>
        <taxon>eudicotyledons</taxon>
        <taxon>Gunneridae</taxon>
        <taxon>Pentapetalae</taxon>
        <taxon>asterids</taxon>
        <taxon>Ericales</taxon>
        <taxon>Actinidiaceae</taxon>
        <taxon>Actinidia</taxon>
    </lineage>
</organism>
<feature type="domain" description="Inhibitor I9" evidence="3">
    <location>
        <begin position="10"/>
        <end position="72"/>
    </location>
</feature>
<dbReference type="InterPro" id="IPR036852">
    <property type="entry name" value="Peptidase_S8/S53_dom_sf"/>
</dbReference>
<evidence type="ECO:0000313" key="6">
    <source>
        <dbReference type="Proteomes" id="UP000585474"/>
    </source>
</evidence>
<dbReference type="Gene3D" id="3.30.70.80">
    <property type="entry name" value="Peptidase S8 propeptide/proteinase inhibitor I9"/>
    <property type="match status" value="1"/>
</dbReference>
<protein>
    <submittedName>
        <fullName evidence="5">Subtilase family protein</fullName>
    </submittedName>
</protein>
<dbReference type="Pfam" id="PF17766">
    <property type="entry name" value="fn3_6"/>
    <property type="match status" value="1"/>
</dbReference>
<keyword evidence="6" id="KW-1185">Reference proteome</keyword>
<dbReference type="GO" id="GO:0004252">
    <property type="term" value="F:serine-type endopeptidase activity"/>
    <property type="evidence" value="ECO:0007669"/>
    <property type="project" value="InterPro"/>
</dbReference>
<evidence type="ECO:0000256" key="2">
    <source>
        <dbReference type="ARBA" id="ARBA00022729"/>
    </source>
</evidence>
<dbReference type="SUPFAM" id="SSF52743">
    <property type="entry name" value="Subtilisin-like"/>
    <property type="match status" value="1"/>
</dbReference>
<accession>A0A7J0GRU6</accession>
<dbReference type="CDD" id="cd02120">
    <property type="entry name" value="PA_subtilisin_like"/>
    <property type="match status" value="1"/>
</dbReference>
<dbReference type="Gene3D" id="2.60.40.2310">
    <property type="match status" value="1"/>
</dbReference>
<name>A0A7J0GRU6_9ERIC</name>
<sequence>MATTSYLSKPHWHLSLLERFISSQTDPSSRLVYSYHSSMEGFAACLSELELRSLRKFRDVVAVRPDRRLEIHTTYSYKFLGLNPTAQAGNNGPTQYSVANEAPWISTIGASTLDRKFPAIVQMGNGKMLYGESMYPGNRVLGAERELEVIYVSGGERGSEFCLQGSLPKEKVRGKMVKNQGFSLNYPSISVIFRHRMMRKMIQRRLTNVGRPNSIYSVEVVAPEGVEVRVTPQRLVFKHVNQSLSYRVWFISRKRTVIDNMSFAQGHLIWLSSHYDLYRVRSPISVTWVPKKGSTGGNKNK</sequence>
<dbReference type="InterPro" id="IPR045051">
    <property type="entry name" value="SBT"/>
</dbReference>
<evidence type="ECO:0000256" key="1">
    <source>
        <dbReference type="ARBA" id="ARBA00011073"/>
    </source>
</evidence>
<keyword evidence="2" id="KW-0732">Signal</keyword>
<dbReference type="AlphaFoldDB" id="A0A7J0GRU6"/>
<reference evidence="5 6" key="1">
    <citation type="submission" date="2019-07" db="EMBL/GenBank/DDBJ databases">
        <title>De Novo Assembly of kiwifruit Actinidia rufa.</title>
        <authorList>
            <person name="Sugita-Konishi S."/>
            <person name="Sato K."/>
            <person name="Mori E."/>
            <person name="Abe Y."/>
            <person name="Kisaki G."/>
            <person name="Hamano K."/>
            <person name="Suezawa K."/>
            <person name="Otani M."/>
            <person name="Fukuda T."/>
            <person name="Manabe T."/>
            <person name="Gomi K."/>
            <person name="Tabuchi M."/>
            <person name="Akimitsu K."/>
            <person name="Kataoka I."/>
        </authorList>
    </citation>
    <scope>NUCLEOTIDE SEQUENCE [LARGE SCALE GENOMIC DNA]</scope>
    <source>
        <strain evidence="6">cv. Fuchu</strain>
    </source>
</reference>
<dbReference type="PANTHER" id="PTHR10795">
    <property type="entry name" value="PROPROTEIN CONVERTASE SUBTILISIN/KEXIN"/>
    <property type="match status" value="1"/>
</dbReference>
<comment type="caution">
    <text evidence="5">The sequence shown here is derived from an EMBL/GenBank/DDBJ whole genome shotgun (WGS) entry which is preliminary data.</text>
</comment>
<dbReference type="OrthoDB" id="206201at2759"/>
<dbReference type="EMBL" id="BJWL01000023">
    <property type="protein sequence ID" value="GFZ13488.1"/>
    <property type="molecule type" value="Genomic_DNA"/>
</dbReference>
<evidence type="ECO:0000313" key="5">
    <source>
        <dbReference type="EMBL" id="GFZ13488.1"/>
    </source>
</evidence>
<dbReference type="Gene3D" id="3.50.30.30">
    <property type="match status" value="1"/>
</dbReference>
<dbReference type="InterPro" id="IPR041469">
    <property type="entry name" value="Subtilisin-like_FN3"/>
</dbReference>
<dbReference type="InterPro" id="IPR037045">
    <property type="entry name" value="S8pro/Inhibitor_I9_sf"/>
</dbReference>
<dbReference type="Pfam" id="PF05922">
    <property type="entry name" value="Inhibitor_I9"/>
    <property type="match status" value="1"/>
</dbReference>
<gene>
    <name evidence="5" type="ORF">Acr_23g0018730</name>
</gene>
<evidence type="ECO:0000259" key="3">
    <source>
        <dbReference type="Pfam" id="PF05922"/>
    </source>
</evidence>
<proteinExistence type="inferred from homology"/>
<dbReference type="InterPro" id="IPR010259">
    <property type="entry name" value="S8pro/Inhibitor_I9"/>
</dbReference>
<dbReference type="GO" id="GO:0006508">
    <property type="term" value="P:proteolysis"/>
    <property type="evidence" value="ECO:0007669"/>
    <property type="project" value="InterPro"/>
</dbReference>
<comment type="similarity">
    <text evidence="1">Belongs to the peptidase S8 family.</text>
</comment>